<comment type="caution">
    <text evidence="3">The sequence shown here is derived from an EMBL/GenBank/DDBJ whole genome shotgun (WGS) entry which is preliminary data.</text>
</comment>
<proteinExistence type="predicted"/>
<feature type="transmembrane region" description="Helical" evidence="1">
    <location>
        <begin position="7"/>
        <end position="29"/>
    </location>
</feature>
<dbReference type="Proteomes" id="UP000025047">
    <property type="component" value="Unassembled WGS sequence"/>
</dbReference>
<dbReference type="HOGENOM" id="CLU_470706_0_0_5"/>
<dbReference type="PANTHER" id="PTHR36698:SF2">
    <property type="entry name" value="MCE_MLAD DOMAIN-CONTAINING PROTEIN"/>
    <property type="match status" value="1"/>
</dbReference>
<reference evidence="3 4" key="1">
    <citation type="submission" date="2013-03" db="EMBL/GenBank/DDBJ databases">
        <authorList>
            <person name="Fiebig A."/>
            <person name="Goeker M."/>
            <person name="Klenk H.-P.P."/>
        </authorList>
    </citation>
    <scope>NUCLEOTIDE SEQUENCE [LARGE SCALE GENOMIC DNA]</scope>
    <source>
        <strain evidence="3 4">DSM 17492</strain>
    </source>
</reference>
<dbReference type="InterPro" id="IPR003399">
    <property type="entry name" value="Mce/MlaD"/>
</dbReference>
<evidence type="ECO:0000256" key="1">
    <source>
        <dbReference type="SAM" id="Phobius"/>
    </source>
</evidence>
<dbReference type="RefSeq" id="WP_017929125.1">
    <property type="nucleotide sequence ID" value="NZ_KB822999.1"/>
</dbReference>
<evidence type="ECO:0000313" key="4">
    <source>
        <dbReference type="Proteomes" id="UP000025047"/>
    </source>
</evidence>
<dbReference type="AlphaFoldDB" id="A0A017HET3"/>
<dbReference type="STRING" id="1122180.Lokhon_01630"/>
<accession>A0A017HET3</accession>
<dbReference type="PANTHER" id="PTHR36698">
    <property type="entry name" value="BLL5892 PROTEIN"/>
    <property type="match status" value="1"/>
</dbReference>
<sequence>METKANYVLVGAFTLAGLLGILAFLLWFARIELDRQFATYEIEFESVSGLGRASEVRFGGLLVGQVTDLALAPDRSGTILVVVQVQADTPVRQDSIARIEALGVTGVSYVAIEAGSPDAPLLTADQGALLPRIAAGPSMLQSLTRGAPELLEEALSVMQRLDALLDDANRDRVARILENSDRATAALADSLEDLSGTTGAITGITAEARRFNDAWEDLATRLSRLSDRANATLDEIDVLAGNTAETMRQGSATLQAAEELAVEANRFMTGEVRNAGAALQSTLEALRAEIAILGPEARRMIETLAAAGDAARARIDETADLLAGAEDVLARFGAATGAVERAAKAFEIVADSEIALLSRNSADLVARLDRLVEEELAPALSELRGTGRAVNDLATRLGPNIAETAASAGRLARSAETLVTGAADGLATAQEAMRSFEAAMQQGEAAFASVDRTFAETARIAEQEIAPLVADIRRTATELEIAVGTVAAELPGIGQDLRLASRAAATAFETLGATVARSGAALDGFTNEALPGYARLAQEARSLVGNIDRMVGRMDRDPARFLLDDRAPAFRR</sequence>
<keyword evidence="1" id="KW-0472">Membrane</keyword>
<gene>
    <name evidence="3" type="ORF">Lokhon_01630</name>
</gene>
<feature type="domain" description="Mce/MlaD" evidence="2">
    <location>
        <begin position="39"/>
        <end position="115"/>
    </location>
</feature>
<evidence type="ECO:0000259" key="2">
    <source>
        <dbReference type="Pfam" id="PF02470"/>
    </source>
</evidence>
<protein>
    <recommendedName>
        <fullName evidence="2">Mce/MlaD domain-containing protein</fullName>
    </recommendedName>
</protein>
<keyword evidence="1" id="KW-1133">Transmembrane helix</keyword>
<name>A0A017HET3_9RHOB</name>
<organism evidence="3 4">
    <name type="scientific">Limimaricola hongkongensis DSM 17492</name>
    <dbReference type="NCBI Taxonomy" id="1122180"/>
    <lineage>
        <taxon>Bacteria</taxon>
        <taxon>Pseudomonadati</taxon>
        <taxon>Pseudomonadota</taxon>
        <taxon>Alphaproteobacteria</taxon>
        <taxon>Rhodobacterales</taxon>
        <taxon>Paracoccaceae</taxon>
        <taxon>Limimaricola</taxon>
    </lineage>
</organism>
<evidence type="ECO:0000313" key="3">
    <source>
        <dbReference type="EMBL" id="EYD72825.1"/>
    </source>
</evidence>
<keyword evidence="1" id="KW-0812">Transmembrane</keyword>
<keyword evidence="4" id="KW-1185">Reference proteome</keyword>
<dbReference type="OrthoDB" id="9808689at2"/>
<dbReference type="Pfam" id="PF02470">
    <property type="entry name" value="MlaD"/>
    <property type="match status" value="1"/>
</dbReference>
<dbReference type="EMBL" id="APGJ01000004">
    <property type="protein sequence ID" value="EYD72825.1"/>
    <property type="molecule type" value="Genomic_DNA"/>
</dbReference>
<dbReference type="PATRIC" id="fig|1122180.6.peg.1608"/>
<dbReference type="eggNOG" id="COG1463">
    <property type="taxonomic scope" value="Bacteria"/>
</dbReference>